<dbReference type="InterPro" id="IPR025423">
    <property type="entry name" value="TMEM205-like"/>
</dbReference>
<protein>
    <submittedName>
        <fullName evidence="7">DUF4149 domain-containing protein</fullName>
    </submittedName>
</protein>
<sequence>MRRFADALYDVALTLWVGGLWTIGYLVAPTLFAGLSADRQKAGLLAGQLFELIGWVGLACASYLLLFLLVRIGTVALRRWNFWLLLLMLLLTAISLFGLQPLLAQLKADALPREVMESVLRNRFAAWHGVASILYLVQSVLGLLLVTNLGRGAR</sequence>
<evidence type="ECO:0000256" key="2">
    <source>
        <dbReference type="ARBA" id="ARBA00022692"/>
    </source>
</evidence>
<feature type="transmembrane region" description="Helical" evidence="5">
    <location>
        <begin position="52"/>
        <end position="70"/>
    </location>
</feature>
<proteinExistence type="predicted"/>
<feature type="domain" description="TMEM205-like" evidence="6">
    <location>
        <begin position="12"/>
        <end position="109"/>
    </location>
</feature>
<accession>A0A935W8H1</accession>
<comment type="caution">
    <text evidence="7">The sequence shown here is derived from an EMBL/GenBank/DDBJ whole genome shotgun (WGS) entry which is preliminary data.</text>
</comment>
<dbReference type="AlphaFoldDB" id="A0A935W8H1"/>
<evidence type="ECO:0000259" key="6">
    <source>
        <dbReference type="Pfam" id="PF13664"/>
    </source>
</evidence>
<feature type="transmembrane region" description="Helical" evidence="5">
    <location>
        <begin position="82"/>
        <end position="104"/>
    </location>
</feature>
<evidence type="ECO:0000256" key="4">
    <source>
        <dbReference type="ARBA" id="ARBA00023136"/>
    </source>
</evidence>
<reference evidence="7 8" key="1">
    <citation type="submission" date="2020-10" db="EMBL/GenBank/DDBJ databases">
        <title>Connecting structure to function with the recovery of over 1000 high-quality activated sludge metagenome-assembled genomes encoding full-length rRNA genes using long-read sequencing.</title>
        <authorList>
            <person name="Singleton C.M."/>
            <person name="Petriglieri F."/>
            <person name="Kristensen J.M."/>
            <person name="Kirkegaard R.H."/>
            <person name="Michaelsen T.Y."/>
            <person name="Andersen M.H."/>
            <person name="Karst S.M."/>
            <person name="Dueholm M.S."/>
            <person name="Nielsen P.H."/>
            <person name="Albertsen M."/>
        </authorList>
    </citation>
    <scope>NUCLEOTIDE SEQUENCE [LARGE SCALE GENOMIC DNA]</scope>
    <source>
        <strain evidence="7">Fred_18-Q3-R57-64_BAT3C.720</strain>
    </source>
</reference>
<feature type="transmembrane region" description="Helical" evidence="5">
    <location>
        <begin position="124"/>
        <end position="146"/>
    </location>
</feature>
<dbReference type="Proteomes" id="UP000706151">
    <property type="component" value="Unassembled WGS sequence"/>
</dbReference>
<evidence type="ECO:0000313" key="8">
    <source>
        <dbReference type="Proteomes" id="UP000706151"/>
    </source>
</evidence>
<keyword evidence="2 5" id="KW-0812">Transmembrane</keyword>
<gene>
    <name evidence="7" type="ORF">IPK02_22910</name>
</gene>
<evidence type="ECO:0000313" key="7">
    <source>
        <dbReference type="EMBL" id="MBK7956545.1"/>
    </source>
</evidence>
<evidence type="ECO:0000256" key="5">
    <source>
        <dbReference type="SAM" id="Phobius"/>
    </source>
</evidence>
<organism evidence="7 8">
    <name type="scientific">Candidatus Accumulibacter affinis</name>
    <dbReference type="NCBI Taxonomy" id="2954384"/>
    <lineage>
        <taxon>Bacteria</taxon>
        <taxon>Pseudomonadati</taxon>
        <taxon>Pseudomonadota</taxon>
        <taxon>Betaproteobacteria</taxon>
        <taxon>Candidatus Accumulibacter</taxon>
    </lineage>
</organism>
<keyword evidence="3 5" id="KW-1133">Transmembrane helix</keyword>
<evidence type="ECO:0000256" key="1">
    <source>
        <dbReference type="ARBA" id="ARBA00004370"/>
    </source>
</evidence>
<name>A0A935W8H1_9PROT</name>
<keyword evidence="4 5" id="KW-0472">Membrane</keyword>
<feature type="transmembrane region" description="Helical" evidence="5">
    <location>
        <begin position="7"/>
        <end position="32"/>
    </location>
</feature>
<evidence type="ECO:0000256" key="3">
    <source>
        <dbReference type="ARBA" id="ARBA00022989"/>
    </source>
</evidence>
<dbReference type="GO" id="GO:0016020">
    <property type="term" value="C:membrane"/>
    <property type="evidence" value="ECO:0007669"/>
    <property type="project" value="UniProtKB-SubCell"/>
</dbReference>
<dbReference type="EMBL" id="JADJOT010000013">
    <property type="protein sequence ID" value="MBK7956545.1"/>
    <property type="molecule type" value="Genomic_DNA"/>
</dbReference>
<comment type="subcellular location">
    <subcellularLocation>
        <location evidence="1">Membrane</location>
    </subcellularLocation>
</comment>
<dbReference type="Pfam" id="PF13664">
    <property type="entry name" value="DUF4149"/>
    <property type="match status" value="1"/>
</dbReference>